<proteinExistence type="predicted"/>
<accession>A0AAD4X8V2</accession>
<reference evidence="1" key="1">
    <citation type="submission" date="2022-04" db="EMBL/GenBank/DDBJ databases">
        <title>A functionally conserved STORR gene fusion in Papaver species that diverged 16.8 million years ago.</title>
        <authorList>
            <person name="Catania T."/>
        </authorList>
    </citation>
    <scope>NUCLEOTIDE SEQUENCE</scope>
    <source>
        <strain evidence="1">S-188037</strain>
    </source>
</reference>
<sequence length="194" mass="21978">MLPQGQPKLFKSLKRLQEGFFKGINSMDGNGKTSLEKVTRESSKTIEKLQEDGESKPSTAKIDKFTLATNRNMNNIQVEASSVVAKEKETLSSELRAMNHPERFLNAAYDKKRILLILDLNGVLGSFGSRKILKLRPHCHKFVRFCVASFKKVVFLSSMNRNSSRCLPYSNHISYLVNLNTGYVFLLFFLIPAV</sequence>
<evidence type="ECO:0008006" key="3">
    <source>
        <dbReference type="Google" id="ProtNLM"/>
    </source>
</evidence>
<evidence type="ECO:0000313" key="2">
    <source>
        <dbReference type="Proteomes" id="UP001202328"/>
    </source>
</evidence>
<gene>
    <name evidence="1" type="ORF">MKW98_024475</name>
</gene>
<dbReference type="Proteomes" id="UP001202328">
    <property type="component" value="Unassembled WGS sequence"/>
</dbReference>
<dbReference type="EMBL" id="JAJJMB010013103">
    <property type="protein sequence ID" value="KAI3870869.1"/>
    <property type="molecule type" value="Genomic_DNA"/>
</dbReference>
<comment type="caution">
    <text evidence="1">The sequence shown here is derived from an EMBL/GenBank/DDBJ whole genome shotgun (WGS) entry which is preliminary data.</text>
</comment>
<keyword evidence="2" id="KW-1185">Reference proteome</keyword>
<dbReference type="AlphaFoldDB" id="A0AAD4X8V2"/>
<dbReference type="Gene3D" id="3.40.50.1000">
    <property type="entry name" value="HAD superfamily/HAD-like"/>
    <property type="match status" value="1"/>
</dbReference>
<dbReference type="InterPro" id="IPR023214">
    <property type="entry name" value="HAD_sf"/>
</dbReference>
<organism evidence="1 2">
    <name type="scientific">Papaver atlanticum</name>
    <dbReference type="NCBI Taxonomy" id="357466"/>
    <lineage>
        <taxon>Eukaryota</taxon>
        <taxon>Viridiplantae</taxon>
        <taxon>Streptophyta</taxon>
        <taxon>Embryophyta</taxon>
        <taxon>Tracheophyta</taxon>
        <taxon>Spermatophyta</taxon>
        <taxon>Magnoliopsida</taxon>
        <taxon>Ranunculales</taxon>
        <taxon>Papaveraceae</taxon>
        <taxon>Papaveroideae</taxon>
        <taxon>Papaver</taxon>
    </lineage>
</organism>
<protein>
    <recommendedName>
        <fullName evidence="3">FCP1 homology domain-containing protein</fullName>
    </recommendedName>
</protein>
<evidence type="ECO:0000313" key="1">
    <source>
        <dbReference type="EMBL" id="KAI3870869.1"/>
    </source>
</evidence>
<name>A0AAD4X8V2_9MAGN</name>